<reference evidence="1" key="2">
    <citation type="submission" date="2018-03" db="EMBL/GenBank/DDBJ databases">
        <title>The Triticum urartu genome reveals the dynamic nature of wheat genome evolution.</title>
        <authorList>
            <person name="Ling H."/>
            <person name="Ma B."/>
            <person name="Shi X."/>
            <person name="Liu H."/>
            <person name="Dong L."/>
            <person name="Sun H."/>
            <person name="Cao Y."/>
            <person name="Gao Q."/>
            <person name="Zheng S."/>
            <person name="Li Y."/>
            <person name="Yu Y."/>
            <person name="Du H."/>
            <person name="Qi M."/>
            <person name="Li Y."/>
            <person name="Yu H."/>
            <person name="Cui Y."/>
            <person name="Wang N."/>
            <person name="Chen C."/>
            <person name="Wu H."/>
            <person name="Zhao Y."/>
            <person name="Zhang J."/>
            <person name="Li Y."/>
            <person name="Zhou W."/>
            <person name="Zhang B."/>
            <person name="Hu W."/>
            <person name="Eijk M."/>
            <person name="Tang J."/>
            <person name="Witsenboer H."/>
            <person name="Zhao S."/>
            <person name="Li Z."/>
            <person name="Zhang A."/>
            <person name="Wang D."/>
            <person name="Liang C."/>
        </authorList>
    </citation>
    <scope>NUCLEOTIDE SEQUENCE [LARGE SCALE GENOMIC DNA]</scope>
    <source>
        <strain evidence="1">cv. G1812</strain>
    </source>
</reference>
<sequence length="62" mass="7317">MMKILCLMLIWRVERCGLHHQRIFLRSTHVLRNQIKKGVRWLGLEQKEETTASHNCSKEGTA</sequence>
<reference evidence="1" key="3">
    <citation type="submission" date="2022-06" db="UniProtKB">
        <authorList>
            <consortium name="EnsemblPlants"/>
        </authorList>
    </citation>
    <scope>IDENTIFICATION</scope>
</reference>
<protein>
    <submittedName>
        <fullName evidence="1">Uncharacterized protein</fullName>
    </submittedName>
</protein>
<evidence type="ECO:0000313" key="2">
    <source>
        <dbReference type="Proteomes" id="UP000015106"/>
    </source>
</evidence>
<evidence type="ECO:0000313" key="1">
    <source>
        <dbReference type="EnsemblPlants" id="TuG1812G0500002529.01.T01"/>
    </source>
</evidence>
<proteinExistence type="predicted"/>
<dbReference type="AlphaFoldDB" id="A0A8R7QGH0"/>
<reference evidence="2" key="1">
    <citation type="journal article" date="2013" name="Nature">
        <title>Draft genome of the wheat A-genome progenitor Triticum urartu.</title>
        <authorList>
            <person name="Ling H.Q."/>
            <person name="Zhao S."/>
            <person name="Liu D."/>
            <person name="Wang J."/>
            <person name="Sun H."/>
            <person name="Zhang C."/>
            <person name="Fan H."/>
            <person name="Li D."/>
            <person name="Dong L."/>
            <person name="Tao Y."/>
            <person name="Gao C."/>
            <person name="Wu H."/>
            <person name="Li Y."/>
            <person name="Cui Y."/>
            <person name="Guo X."/>
            <person name="Zheng S."/>
            <person name="Wang B."/>
            <person name="Yu K."/>
            <person name="Liang Q."/>
            <person name="Yang W."/>
            <person name="Lou X."/>
            <person name="Chen J."/>
            <person name="Feng M."/>
            <person name="Jian J."/>
            <person name="Zhang X."/>
            <person name="Luo G."/>
            <person name="Jiang Y."/>
            <person name="Liu J."/>
            <person name="Wang Z."/>
            <person name="Sha Y."/>
            <person name="Zhang B."/>
            <person name="Wu H."/>
            <person name="Tang D."/>
            <person name="Shen Q."/>
            <person name="Xue P."/>
            <person name="Zou S."/>
            <person name="Wang X."/>
            <person name="Liu X."/>
            <person name="Wang F."/>
            <person name="Yang Y."/>
            <person name="An X."/>
            <person name="Dong Z."/>
            <person name="Zhang K."/>
            <person name="Zhang X."/>
            <person name="Luo M.C."/>
            <person name="Dvorak J."/>
            <person name="Tong Y."/>
            <person name="Wang J."/>
            <person name="Yang H."/>
            <person name="Li Z."/>
            <person name="Wang D."/>
            <person name="Zhang A."/>
            <person name="Wang J."/>
        </authorList>
    </citation>
    <scope>NUCLEOTIDE SEQUENCE</scope>
    <source>
        <strain evidence="2">cv. G1812</strain>
    </source>
</reference>
<accession>A0A8R7QGH0</accession>
<dbReference type="Proteomes" id="UP000015106">
    <property type="component" value="Chromosome 5"/>
</dbReference>
<dbReference type="Gramene" id="TuG1812G0500002529.01.T01">
    <property type="protein sequence ID" value="TuG1812G0500002529.01.T01"/>
    <property type="gene ID" value="TuG1812G0500002529.01"/>
</dbReference>
<organism evidence="1 2">
    <name type="scientific">Triticum urartu</name>
    <name type="common">Red wild einkorn</name>
    <name type="synonym">Crithodium urartu</name>
    <dbReference type="NCBI Taxonomy" id="4572"/>
    <lineage>
        <taxon>Eukaryota</taxon>
        <taxon>Viridiplantae</taxon>
        <taxon>Streptophyta</taxon>
        <taxon>Embryophyta</taxon>
        <taxon>Tracheophyta</taxon>
        <taxon>Spermatophyta</taxon>
        <taxon>Magnoliopsida</taxon>
        <taxon>Liliopsida</taxon>
        <taxon>Poales</taxon>
        <taxon>Poaceae</taxon>
        <taxon>BOP clade</taxon>
        <taxon>Pooideae</taxon>
        <taxon>Triticodae</taxon>
        <taxon>Triticeae</taxon>
        <taxon>Triticinae</taxon>
        <taxon>Triticum</taxon>
    </lineage>
</organism>
<dbReference type="EnsemblPlants" id="TuG1812G0500002529.01.T01">
    <property type="protein sequence ID" value="TuG1812G0500002529.01.T01"/>
    <property type="gene ID" value="TuG1812G0500002529.01"/>
</dbReference>
<keyword evidence="2" id="KW-1185">Reference proteome</keyword>
<name>A0A8R7QGH0_TRIUA</name>